<sequence length="77" mass="9070">MKLTIAQITVLQRVLSQTGDTTPDGKPVQKTYSVKDFSAKKWFDKNVEEVLKKYQEYLEDKKKKVEEKFKKEKAEET</sequence>
<evidence type="ECO:0000313" key="2">
    <source>
        <dbReference type="EMBL" id="KKM87394.1"/>
    </source>
</evidence>
<feature type="non-terminal residue" evidence="2">
    <location>
        <position position="77"/>
    </location>
</feature>
<proteinExistence type="predicted"/>
<accession>A0A0F9KYH2</accession>
<reference evidence="2" key="1">
    <citation type="journal article" date="2015" name="Nature">
        <title>Complex archaea that bridge the gap between prokaryotes and eukaryotes.</title>
        <authorList>
            <person name="Spang A."/>
            <person name="Saw J.H."/>
            <person name="Jorgensen S.L."/>
            <person name="Zaremba-Niedzwiedzka K."/>
            <person name="Martijn J."/>
            <person name="Lind A.E."/>
            <person name="van Eijk R."/>
            <person name="Schleper C."/>
            <person name="Guy L."/>
            <person name="Ettema T.J."/>
        </authorList>
    </citation>
    <scope>NUCLEOTIDE SEQUENCE</scope>
</reference>
<evidence type="ECO:0000256" key="1">
    <source>
        <dbReference type="SAM" id="Coils"/>
    </source>
</evidence>
<organism evidence="2">
    <name type="scientific">marine sediment metagenome</name>
    <dbReference type="NCBI Taxonomy" id="412755"/>
    <lineage>
        <taxon>unclassified sequences</taxon>
        <taxon>metagenomes</taxon>
        <taxon>ecological metagenomes</taxon>
    </lineage>
</organism>
<gene>
    <name evidence="2" type="ORF">LCGC14_1269230</name>
</gene>
<comment type="caution">
    <text evidence="2">The sequence shown here is derived from an EMBL/GenBank/DDBJ whole genome shotgun (WGS) entry which is preliminary data.</text>
</comment>
<keyword evidence="1" id="KW-0175">Coiled coil</keyword>
<protein>
    <submittedName>
        <fullName evidence="2">Uncharacterized protein</fullName>
    </submittedName>
</protein>
<name>A0A0F9KYH2_9ZZZZ</name>
<dbReference type="EMBL" id="LAZR01007106">
    <property type="protein sequence ID" value="KKM87394.1"/>
    <property type="molecule type" value="Genomic_DNA"/>
</dbReference>
<dbReference type="AlphaFoldDB" id="A0A0F9KYH2"/>
<feature type="coiled-coil region" evidence="1">
    <location>
        <begin position="47"/>
        <end position="75"/>
    </location>
</feature>